<dbReference type="Pfam" id="PF07643">
    <property type="entry name" value="DUF1598"/>
    <property type="match status" value="1"/>
</dbReference>
<sequence length="658" mass="70835">MLQINTLALQHFATLVSCGMNRLWPNEKNSSLACFFHNGLVVKEPPGSRKPETALLTSAQCRAPLGLRSHHTNPVRKYVMSRPHRIASLACVVAITIAVFTSTADHCCMAAPPADPTRADQAIKAGEFSVAKSLPAETIPGTRDRWLAQVASAQSLSGESSAAAATVRQIETPADRQSVLNNSMGAVRRGAPQGGGSFADFDSLMNLIETTVVPDTWEALGGNSTMAPYPQGVYVDAAGTVEIAHLPSDDQSLAKGAIANLDALLAADLESQTRDWRAPSEMRFVSLRRLRDEITARRMTGVPLGDSLLNLAGLSRVQYLFLTDDDIILAAPTSGIDLDRGWYVDRQSGRATLRSDFLARCLAASQAGTPFGCTIDPTPAGMQAAMEVAGQIRSGQIPIGKSADQLQSALGMQRVEVFGAAGDTSVALLMVEADRHMKQLALGQQPMPEGVANYLDVVDDMIDQGPPNGLLLRLWFTAQRQAVRCDSEKRVFEIAGNAVRLSGENQRALADGGRGDVTVDPRSAQFVAGFNRNWARIRDQYPVYGALESLYRVAAVSHLIDRFGAEGVHRDLASALASEDEARDWNLPAPKQVESIATMHTVRKGNKRHHVLLASGGVSVATDATVKSAIATYPTLDGHASLVRQRPVAVNHWWWDGR</sequence>
<organism evidence="1 2">
    <name type="scientific">Stieleria maiorica</name>
    <dbReference type="NCBI Taxonomy" id="2795974"/>
    <lineage>
        <taxon>Bacteria</taxon>
        <taxon>Pseudomonadati</taxon>
        <taxon>Planctomycetota</taxon>
        <taxon>Planctomycetia</taxon>
        <taxon>Pirellulales</taxon>
        <taxon>Pirellulaceae</taxon>
        <taxon>Stieleria</taxon>
    </lineage>
</organism>
<protein>
    <recommendedName>
        <fullName evidence="3">DUF1598 domain-containing protein</fullName>
    </recommendedName>
</protein>
<gene>
    <name evidence="1" type="ORF">Mal15_35890</name>
</gene>
<evidence type="ECO:0008006" key="3">
    <source>
        <dbReference type="Google" id="ProtNLM"/>
    </source>
</evidence>
<dbReference type="KEGG" id="smam:Mal15_35890"/>
<accession>A0A5B9MIP5</accession>
<dbReference type="AlphaFoldDB" id="A0A5B9MIP5"/>
<dbReference type="InterPro" id="IPR011487">
    <property type="entry name" value="DUF1598"/>
</dbReference>
<reference evidence="1 2" key="1">
    <citation type="submission" date="2019-02" db="EMBL/GenBank/DDBJ databases">
        <title>Planctomycetal bacteria perform biofilm scaping via a novel small molecule.</title>
        <authorList>
            <person name="Jeske O."/>
            <person name="Boedeker C."/>
            <person name="Wiegand S."/>
            <person name="Breitling P."/>
            <person name="Kallscheuer N."/>
            <person name="Jogler M."/>
            <person name="Rohde M."/>
            <person name="Petersen J."/>
            <person name="Medema M.H."/>
            <person name="Surup F."/>
            <person name="Jogler C."/>
        </authorList>
    </citation>
    <scope>NUCLEOTIDE SEQUENCE [LARGE SCALE GENOMIC DNA]</scope>
    <source>
        <strain evidence="1 2">Mal15</strain>
    </source>
</reference>
<dbReference type="EMBL" id="CP036264">
    <property type="protein sequence ID" value="QEF99524.1"/>
    <property type="molecule type" value="Genomic_DNA"/>
</dbReference>
<dbReference type="Proteomes" id="UP000321353">
    <property type="component" value="Chromosome"/>
</dbReference>
<evidence type="ECO:0000313" key="1">
    <source>
        <dbReference type="EMBL" id="QEF99524.1"/>
    </source>
</evidence>
<keyword evidence="2" id="KW-1185">Reference proteome</keyword>
<evidence type="ECO:0000313" key="2">
    <source>
        <dbReference type="Proteomes" id="UP000321353"/>
    </source>
</evidence>
<name>A0A5B9MIP5_9BACT</name>
<proteinExistence type="predicted"/>